<organism evidence="7 8">
    <name type="scientific">Pelosinus baikalensis</name>
    <dbReference type="NCBI Taxonomy" id="2892015"/>
    <lineage>
        <taxon>Bacteria</taxon>
        <taxon>Bacillati</taxon>
        <taxon>Bacillota</taxon>
        <taxon>Negativicutes</taxon>
        <taxon>Selenomonadales</taxon>
        <taxon>Sporomusaceae</taxon>
        <taxon>Pelosinus</taxon>
    </lineage>
</organism>
<dbReference type="EMBL" id="JAJHJB010000002">
    <property type="protein sequence ID" value="MCC5464228.1"/>
    <property type="molecule type" value="Genomic_DNA"/>
</dbReference>
<proteinExistence type="predicted"/>
<evidence type="ECO:0000313" key="8">
    <source>
        <dbReference type="Proteomes" id="UP001165492"/>
    </source>
</evidence>
<dbReference type="RefSeq" id="WP_229533736.1">
    <property type="nucleotide sequence ID" value="NZ_JAJHJB010000002.1"/>
</dbReference>
<evidence type="ECO:0000256" key="2">
    <source>
        <dbReference type="ARBA" id="ARBA00022475"/>
    </source>
</evidence>
<keyword evidence="8" id="KW-1185">Reference proteome</keyword>
<evidence type="ECO:0000256" key="3">
    <source>
        <dbReference type="ARBA" id="ARBA00022692"/>
    </source>
</evidence>
<evidence type="ECO:0000256" key="5">
    <source>
        <dbReference type="ARBA" id="ARBA00023136"/>
    </source>
</evidence>
<reference evidence="7" key="1">
    <citation type="submission" date="2021-11" db="EMBL/GenBank/DDBJ databases">
        <title>Description of a new species Pelosinus isolated from the bottom sediments of Lake Baikal.</title>
        <authorList>
            <person name="Zakharyuk A."/>
        </authorList>
    </citation>
    <scope>NUCLEOTIDE SEQUENCE</scope>
    <source>
        <strain evidence="7">Bkl1</strain>
    </source>
</reference>
<evidence type="ECO:0000313" key="7">
    <source>
        <dbReference type="EMBL" id="MCC5464228.1"/>
    </source>
</evidence>
<accession>A0ABS8HPQ0</accession>
<gene>
    <name evidence="7" type="ORF">LMF89_02470</name>
</gene>
<feature type="transmembrane region" description="Helical" evidence="6">
    <location>
        <begin position="12"/>
        <end position="29"/>
    </location>
</feature>
<evidence type="ECO:0000256" key="1">
    <source>
        <dbReference type="ARBA" id="ARBA00004651"/>
    </source>
</evidence>
<evidence type="ECO:0000256" key="4">
    <source>
        <dbReference type="ARBA" id="ARBA00022989"/>
    </source>
</evidence>
<keyword evidence="4 6" id="KW-1133">Transmembrane helix</keyword>
<dbReference type="Proteomes" id="UP001165492">
    <property type="component" value="Unassembled WGS sequence"/>
</dbReference>
<protein>
    <submittedName>
        <fullName evidence="7">ATP synthase subunit I</fullName>
    </submittedName>
</protein>
<sequence>MQEYVVEIKKTIMQMLVWGSLICAAAYFTGHSEKIAGLIIGIFTSAIYFLLMGYRIKKSAEMPVNQALLYTKIGWLIRLSFIVAMLLLSIKLPGIDFWSAVFGLFSLQIVLFLQAVVLVTKRFFVKS</sequence>
<dbReference type="InterPro" id="IPR005598">
    <property type="entry name" value="ATP_synth_I"/>
</dbReference>
<keyword evidence="5 6" id="KW-0472">Membrane</keyword>
<keyword evidence="2" id="KW-1003">Cell membrane</keyword>
<comment type="subcellular location">
    <subcellularLocation>
        <location evidence="1">Cell membrane</location>
        <topology evidence="1">Multi-pass membrane protein</topology>
    </subcellularLocation>
</comment>
<dbReference type="Pfam" id="PF03899">
    <property type="entry name" value="ATP-synt_I"/>
    <property type="match status" value="1"/>
</dbReference>
<feature type="transmembrane region" description="Helical" evidence="6">
    <location>
        <begin position="75"/>
        <end position="92"/>
    </location>
</feature>
<name>A0ABS8HPQ0_9FIRM</name>
<feature type="transmembrane region" description="Helical" evidence="6">
    <location>
        <begin position="35"/>
        <end position="54"/>
    </location>
</feature>
<keyword evidence="3 6" id="KW-0812">Transmembrane</keyword>
<feature type="transmembrane region" description="Helical" evidence="6">
    <location>
        <begin position="98"/>
        <end position="119"/>
    </location>
</feature>
<comment type="caution">
    <text evidence="7">The sequence shown here is derived from an EMBL/GenBank/DDBJ whole genome shotgun (WGS) entry which is preliminary data.</text>
</comment>
<evidence type="ECO:0000256" key="6">
    <source>
        <dbReference type="SAM" id="Phobius"/>
    </source>
</evidence>